<dbReference type="InterPro" id="IPR008978">
    <property type="entry name" value="HSP20-like_chaperone"/>
</dbReference>
<feature type="domain" description="SHSP" evidence="2">
    <location>
        <begin position="90"/>
        <end position="172"/>
    </location>
</feature>
<sequence length="172" mass="18783">MSDRSQAGGGIEGVLHGLGDLVEKLGQLAETGEQLKRSGQFDLQSDSGQDMKAVYGFSVRFGAGGDGATASEPKVEPFGNVRRDEHTGVSVVQEVTEPMIDVFDEQDHIKVVAELPGIADEDVKLELDEDILLLQAERGEKKYRKEILLPRVCDPNKLAYSCRNGILEVRLT</sequence>
<organism evidence="3 4">
    <name type="scientific">Lamprobacter modestohalophilus</name>
    <dbReference type="NCBI Taxonomy" id="1064514"/>
    <lineage>
        <taxon>Bacteria</taxon>
        <taxon>Pseudomonadati</taxon>
        <taxon>Pseudomonadota</taxon>
        <taxon>Gammaproteobacteria</taxon>
        <taxon>Chromatiales</taxon>
        <taxon>Chromatiaceae</taxon>
        <taxon>Lamprobacter</taxon>
    </lineage>
</organism>
<dbReference type="Gene3D" id="2.60.40.790">
    <property type="match status" value="1"/>
</dbReference>
<evidence type="ECO:0000259" key="2">
    <source>
        <dbReference type="PROSITE" id="PS01031"/>
    </source>
</evidence>
<dbReference type="EMBL" id="NRRY01000026">
    <property type="protein sequence ID" value="MBK1619781.1"/>
    <property type="molecule type" value="Genomic_DNA"/>
</dbReference>
<dbReference type="AlphaFoldDB" id="A0A9X0WAG8"/>
<dbReference type="Proteomes" id="UP001138768">
    <property type="component" value="Unassembled WGS sequence"/>
</dbReference>
<gene>
    <name evidence="3" type="ORF">CKO42_15285</name>
</gene>
<evidence type="ECO:0000313" key="3">
    <source>
        <dbReference type="EMBL" id="MBK1619781.1"/>
    </source>
</evidence>
<protein>
    <submittedName>
        <fullName evidence="3">Heat-shock protein</fullName>
    </submittedName>
</protein>
<evidence type="ECO:0000256" key="1">
    <source>
        <dbReference type="PROSITE-ProRule" id="PRU00285"/>
    </source>
</evidence>
<reference evidence="3 4" key="1">
    <citation type="journal article" date="2020" name="Microorganisms">
        <title>Osmotic Adaptation and Compatible Solute Biosynthesis of Phototrophic Bacteria as Revealed from Genome Analyses.</title>
        <authorList>
            <person name="Imhoff J.F."/>
            <person name="Rahn T."/>
            <person name="Kunzel S."/>
            <person name="Keller A."/>
            <person name="Neulinger S.C."/>
        </authorList>
    </citation>
    <scope>NUCLEOTIDE SEQUENCE [LARGE SCALE GENOMIC DNA]</scope>
    <source>
        <strain evidence="3 4">DSM 25653</strain>
    </source>
</reference>
<dbReference type="RefSeq" id="WP_200245853.1">
    <property type="nucleotide sequence ID" value="NZ_NRRY01000026.1"/>
</dbReference>
<evidence type="ECO:0000313" key="4">
    <source>
        <dbReference type="Proteomes" id="UP001138768"/>
    </source>
</evidence>
<name>A0A9X0WAG8_9GAMM</name>
<dbReference type="Pfam" id="PF05455">
    <property type="entry name" value="GvpH"/>
    <property type="match status" value="1"/>
</dbReference>
<proteinExistence type="inferred from homology"/>
<comment type="caution">
    <text evidence="3">The sequence shown here is derived from an EMBL/GenBank/DDBJ whole genome shotgun (WGS) entry which is preliminary data.</text>
</comment>
<dbReference type="CDD" id="cd06464">
    <property type="entry name" value="ACD_sHsps-like"/>
    <property type="match status" value="1"/>
</dbReference>
<dbReference type="InterPro" id="IPR002068">
    <property type="entry name" value="A-crystallin/Hsp20_dom"/>
</dbReference>
<dbReference type="InterPro" id="IPR008633">
    <property type="entry name" value="GvpH"/>
</dbReference>
<dbReference type="SUPFAM" id="SSF49764">
    <property type="entry name" value="HSP20-like chaperones"/>
    <property type="match status" value="1"/>
</dbReference>
<comment type="similarity">
    <text evidence="1">Belongs to the small heat shock protein (HSP20) family.</text>
</comment>
<dbReference type="PROSITE" id="PS01031">
    <property type="entry name" value="SHSP"/>
    <property type="match status" value="1"/>
</dbReference>
<keyword evidence="4" id="KW-1185">Reference proteome</keyword>
<accession>A0A9X0WAG8</accession>